<keyword evidence="3" id="KW-1185">Reference proteome</keyword>
<proteinExistence type="predicted"/>
<feature type="domain" description="HTH cro/C1-type" evidence="1">
    <location>
        <begin position="4"/>
        <end position="62"/>
    </location>
</feature>
<comment type="caution">
    <text evidence="2">The sequence shown here is derived from an EMBL/GenBank/DDBJ whole genome shotgun (WGS) entry which is preliminary data.</text>
</comment>
<evidence type="ECO:0000259" key="1">
    <source>
        <dbReference type="Pfam" id="PF13443"/>
    </source>
</evidence>
<dbReference type="InterPro" id="IPR001387">
    <property type="entry name" value="Cro/C1-type_HTH"/>
</dbReference>
<accession>A0A4R6ZR31</accession>
<dbReference type="AlphaFoldDB" id="A0A4R6ZR31"/>
<dbReference type="EMBL" id="SNZK01000001">
    <property type="protein sequence ID" value="TDR55101.1"/>
    <property type="molecule type" value="Genomic_DNA"/>
</dbReference>
<dbReference type="RefSeq" id="WP_036072875.1">
    <property type="nucleotide sequence ID" value="NZ_SNZK01000001.1"/>
</dbReference>
<evidence type="ECO:0000313" key="3">
    <source>
        <dbReference type="Proteomes" id="UP000295558"/>
    </source>
</evidence>
<organism evidence="2 3">
    <name type="scientific">Listeria rocourtiae</name>
    <dbReference type="NCBI Taxonomy" id="647910"/>
    <lineage>
        <taxon>Bacteria</taxon>
        <taxon>Bacillati</taxon>
        <taxon>Bacillota</taxon>
        <taxon>Bacilli</taxon>
        <taxon>Bacillales</taxon>
        <taxon>Listeriaceae</taxon>
        <taxon>Listeria</taxon>
    </lineage>
</organism>
<gene>
    <name evidence="2" type="ORF">DFP96_10127</name>
</gene>
<dbReference type="Pfam" id="PF13443">
    <property type="entry name" value="HTH_26"/>
    <property type="match status" value="1"/>
</dbReference>
<dbReference type="Proteomes" id="UP000295558">
    <property type="component" value="Unassembled WGS sequence"/>
</dbReference>
<evidence type="ECO:0000313" key="2">
    <source>
        <dbReference type="EMBL" id="TDR55101.1"/>
    </source>
</evidence>
<reference evidence="2 3" key="1">
    <citation type="submission" date="2019-03" db="EMBL/GenBank/DDBJ databases">
        <title>Genomic Encyclopedia of Type Strains, Phase III (KMG-III): the genomes of soil and plant-associated and newly described type strains.</title>
        <authorList>
            <person name="Whitman W."/>
        </authorList>
    </citation>
    <scope>NUCLEOTIDE SEQUENCE [LARGE SCALE GENOMIC DNA]</scope>
    <source>
        <strain evidence="2 3">CECT 7972</strain>
    </source>
</reference>
<name>A0A4R6ZR31_9LIST</name>
<sequence length="139" mass="16446">MHPISKLLIEYDTSLYALQKYHGMQQPSLSRSIKNEVSIEKMNVSTITQFARAFDETPETILRKLLDYEEEQKMENAIYVNKHNQGQSEIWNDEAEFRNYFLPYTNDNGELLSEDAETWELIETINRDSNLYEIAEEKE</sequence>
<protein>
    <recommendedName>
        <fullName evidence="1">HTH cro/C1-type domain-containing protein</fullName>
    </recommendedName>
</protein>